<gene>
    <name evidence="2" type="ORF">SAMN04488516_102360</name>
</gene>
<dbReference type="InterPro" id="IPR006674">
    <property type="entry name" value="HD_domain"/>
</dbReference>
<dbReference type="Proteomes" id="UP000199602">
    <property type="component" value="Unassembled WGS sequence"/>
</dbReference>
<reference evidence="2 3" key="1">
    <citation type="submission" date="2016-10" db="EMBL/GenBank/DDBJ databases">
        <authorList>
            <person name="de Groot N.N."/>
        </authorList>
    </citation>
    <scope>NUCLEOTIDE SEQUENCE [LARGE SCALE GENOMIC DNA]</scope>
    <source>
        <strain evidence="2 3">DSM 15269</strain>
    </source>
</reference>
<dbReference type="Pfam" id="PF01966">
    <property type="entry name" value="HD"/>
    <property type="match status" value="1"/>
</dbReference>
<dbReference type="NCBIfam" id="TIGR00277">
    <property type="entry name" value="HDIG"/>
    <property type="match status" value="1"/>
</dbReference>
<evidence type="ECO:0000313" key="3">
    <source>
        <dbReference type="Proteomes" id="UP000199602"/>
    </source>
</evidence>
<dbReference type="PANTHER" id="PTHR38659:SF1">
    <property type="entry name" value="METAL DEPENDENT PHOSPHOHYDROLASE"/>
    <property type="match status" value="1"/>
</dbReference>
<dbReference type="STRING" id="206665.SAMN04488516_102360"/>
<dbReference type="Gene3D" id="1.10.3210.10">
    <property type="entry name" value="Hypothetical protein af1432"/>
    <property type="match status" value="1"/>
</dbReference>
<dbReference type="SUPFAM" id="SSF109604">
    <property type="entry name" value="HD-domain/PDEase-like"/>
    <property type="match status" value="1"/>
</dbReference>
<evidence type="ECO:0000259" key="1">
    <source>
        <dbReference type="Pfam" id="PF01966"/>
    </source>
</evidence>
<accession>A0A1H0C0I1</accession>
<proteinExistence type="predicted"/>
<evidence type="ECO:0000313" key="2">
    <source>
        <dbReference type="EMBL" id="SDN51421.1"/>
    </source>
</evidence>
<organism evidence="2 3">
    <name type="scientific">Desulfonauticus submarinus</name>
    <dbReference type="NCBI Taxonomy" id="206665"/>
    <lineage>
        <taxon>Bacteria</taxon>
        <taxon>Pseudomonadati</taxon>
        <taxon>Thermodesulfobacteriota</taxon>
        <taxon>Desulfovibrionia</taxon>
        <taxon>Desulfovibrionales</taxon>
        <taxon>Desulfonauticaceae</taxon>
        <taxon>Desulfonauticus</taxon>
    </lineage>
</organism>
<name>A0A1H0C0I1_9BACT</name>
<dbReference type="AlphaFoldDB" id="A0A1H0C0I1"/>
<protein>
    <recommendedName>
        <fullName evidence="1">HD domain-containing protein</fullName>
    </recommendedName>
</protein>
<sequence length="184" mass="20661">MFSREEAFNFLNQNIKDANLIRHCVATEGVLQILARHFGQDENLWGITGLLHDVDYEFTKETPDLHGLKAGEMLEGKLPEESIYAIKAHNWEMTKVEPKSELDWALRCGETITGLILAAAYVRPTKLEGMKAKSLKKKMKDKSFAASVNRDTIRECSKLGLELGEFLALAIKGVQNKAKELGLE</sequence>
<dbReference type="PANTHER" id="PTHR38659">
    <property type="entry name" value="METAL-DEPENDENT PHOSPHOHYDROLASE"/>
    <property type="match status" value="1"/>
</dbReference>
<keyword evidence="3" id="KW-1185">Reference proteome</keyword>
<dbReference type="InterPro" id="IPR006675">
    <property type="entry name" value="HDIG_dom"/>
</dbReference>
<dbReference type="EMBL" id="FNIN01000002">
    <property type="protein sequence ID" value="SDN51421.1"/>
    <property type="molecule type" value="Genomic_DNA"/>
</dbReference>
<dbReference type="RefSeq" id="WP_092063864.1">
    <property type="nucleotide sequence ID" value="NZ_FNIN01000002.1"/>
</dbReference>
<feature type="domain" description="HD" evidence="1">
    <location>
        <begin position="21"/>
        <end position="77"/>
    </location>
</feature>
<dbReference type="OrthoDB" id="9801160at2"/>